<evidence type="ECO:0000313" key="7">
    <source>
        <dbReference type="EMBL" id="GAA6407141.1"/>
    </source>
</evidence>
<keyword evidence="3 6" id="KW-0456">Lyase</keyword>
<comment type="function">
    <text evidence="6">Catalyzes a reversible aldol reaction between acetaldehyde and D-glyceraldehyde 3-phosphate to generate 2-deoxy-D-ribose 5-phosphate.</text>
</comment>
<dbReference type="EC" id="4.1.2.4" evidence="6"/>
<reference evidence="7 8" key="1">
    <citation type="submission" date="2024-04" db="EMBL/GenBank/DDBJ databases">
        <title>Defined microbial consortia suppress multidrug-resistant proinflammatory Enterobacteriaceae via ecological control.</title>
        <authorList>
            <person name="Furuichi M."/>
            <person name="Kawaguchi T."/>
            <person name="Pust M."/>
            <person name="Yasuma K."/>
            <person name="Plichta D."/>
            <person name="Hasegawa N."/>
            <person name="Ohya T."/>
            <person name="Bhattarai S."/>
            <person name="Sasajima S."/>
            <person name="Aoto Y."/>
            <person name="Tuganbaev T."/>
            <person name="Yaginuma M."/>
            <person name="Ueda M."/>
            <person name="Okahashi N."/>
            <person name="Amafuji K."/>
            <person name="Kiridooshi Y."/>
            <person name="Sugita K."/>
            <person name="Strazar M."/>
            <person name="Skelly A."/>
            <person name="Suda W."/>
            <person name="Hattori M."/>
            <person name="Nakamoto N."/>
            <person name="Caballero S."/>
            <person name="Norman J."/>
            <person name="Olle B."/>
            <person name="Tanoue T."/>
            <person name="Arita M."/>
            <person name="Bucci V."/>
            <person name="Atarashi K."/>
            <person name="Xavier R."/>
            <person name="Honda K."/>
        </authorList>
    </citation>
    <scope>NUCLEOTIDE SEQUENCE [LARGE SCALE GENOMIC DNA]</scope>
    <source>
        <strain evidence="8">k04-0078-D8-1</strain>
    </source>
</reference>
<evidence type="ECO:0000256" key="3">
    <source>
        <dbReference type="ARBA" id="ARBA00023239"/>
    </source>
</evidence>
<keyword evidence="4 6" id="KW-0704">Schiff base</keyword>
<evidence type="ECO:0000256" key="5">
    <source>
        <dbReference type="ARBA" id="ARBA00048791"/>
    </source>
</evidence>
<accession>A0ABQ0B6Q9</accession>
<gene>
    <name evidence="7" type="primary">deoC_1</name>
    <name evidence="6" type="synonym">deoC</name>
    <name evidence="7" type="ORF">K040078D81_12580</name>
</gene>
<dbReference type="Proteomes" id="UP001600943">
    <property type="component" value="Unassembled WGS sequence"/>
</dbReference>
<dbReference type="PANTHER" id="PTHR10889">
    <property type="entry name" value="DEOXYRIBOSE-PHOSPHATE ALDOLASE"/>
    <property type="match status" value="1"/>
</dbReference>
<comment type="catalytic activity">
    <reaction evidence="5 6">
        <text>2-deoxy-D-ribose 5-phosphate = D-glyceraldehyde 3-phosphate + acetaldehyde</text>
        <dbReference type="Rhea" id="RHEA:12821"/>
        <dbReference type="ChEBI" id="CHEBI:15343"/>
        <dbReference type="ChEBI" id="CHEBI:59776"/>
        <dbReference type="ChEBI" id="CHEBI:62877"/>
        <dbReference type="EC" id="4.1.2.4"/>
    </reaction>
</comment>
<dbReference type="Gene3D" id="3.20.20.70">
    <property type="entry name" value="Aldolase class I"/>
    <property type="match status" value="1"/>
</dbReference>
<dbReference type="PIRSF" id="PIRSF001357">
    <property type="entry name" value="DeoC"/>
    <property type="match status" value="1"/>
</dbReference>
<keyword evidence="2 6" id="KW-0963">Cytoplasm</keyword>
<dbReference type="InterPro" id="IPR028581">
    <property type="entry name" value="DeoC_typeI"/>
</dbReference>
<feature type="active site" description="Proton donor/acceptor" evidence="6">
    <location>
        <position position="183"/>
    </location>
</feature>
<evidence type="ECO:0000256" key="2">
    <source>
        <dbReference type="ARBA" id="ARBA00022490"/>
    </source>
</evidence>
<sequence length="219" mass="24032">MRENREILGHIDHTLLKAAADWKEIRKLCEEAILYETASVCIPPCYVERVHKCYGDRLNICTVIGFPLGYNTREAKVFEAKDAVSKGAGEVDMVINIADLKNGDTGKVTEEIRAVKEAVGDVVLKVIIETCYLSEQEKIAMCRAVTHAGADYIKTSTGFGTKGAAIEDIRLFKKYIGENVKIKAAGGIRTREDLEAFLSEGCSRIGTSSAVKLLTEPTD</sequence>
<dbReference type="CDD" id="cd00959">
    <property type="entry name" value="DeoC"/>
    <property type="match status" value="1"/>
</dbReference>
<evidence type="ECO:0000313" key="8">
    <source>
        <dbReference type="Proteomes" id="UP001600943"/>
    </source>
</evidence>
<dbReference type="NCBIfam" id="TIGR00126">
    <property type="entry name" value="deoC"/>
    <property type="match status" value="1"/>
</dbReference>
<protein>
    <recommendedName>
        <fullName evidence="6">Deoxyribose-phosphate aldolase</fullName>
        <shortName evidence="6">DERA</shortName>
        <ecNumber evidence="6">4.1.2.4</ecNumber>
    </recommendedName>
    <alternativeName>
        <fullName evidence="6">2-deoxy-D-ribose 5-phosphate aldolase</fullName>
    </alternativeName>
    <alternativeName>
        <fullName evidence="6">Phosphodeoxyriboaldolase</fullName>
        <shortName evidence="6">Deoxyriboaldolase</shortName>
    </alternativeName>
</protein>
<feature type="active site" description="Schiff-base intermediate with acetaldehyde" evidence="6">
    <location>
        <position position="154"/>
    </location>
</feature>
<name>A0ABQ0B6Q9_9FIRM</name>
<evidence type="ECO:0000256" key="4">
    <source>
        <dbReference type="ARBA" id="ARBA00023270"/>
    </source>
</evidence>
<dbReference type="InterPro" id="IPR013785">
    <property type="entry name" value="Aldolase_TIM"/>
</dbReference>
<comment type="pathway">
    <text evidence="6">Carbohydrate degradation; 2-deoxy-D-ribose 1-phosphate degradation; D-glyceraldehyde 3-phosphate and acetaldehyde from 2-deoxy-alpha-D-ribose 1-phosphate: step 2/2.</text>
</comment>
<dbReference type="InterPro" id="IPR011343">
    <property type="entry name" value="DeoC"/>
</dbReference>
<dbReference type="InterPro" id="IPR002915">
    <property type="entry name" value="DeoC/FbaB/LacD_aldolase"/>
</dbReference>
<dbReference type="HAMAP" id="MF_00114">
    <property type="entry name" value="DeoC_type1"/>
    <property type="match status" value="1"/>
</dbReference>
<comment type="similarity">
    <text evidence="1 6">Belongs to the DeoC/FbaB aldolase family. DeoC type 1 subfamily.</text>
</comment>
<dbReference type="RefSeq" id="WP_390404045.1">
    <property type="nucleotide sequence ID" value="NZ_BAABYW010000001.1"/>
</dbReference>
<feature type="active site" description="Proton donor/acceptor" evidence="6">
    <location>
        <position position="92"/>
    </location>
</feature>
<keyword evidence="8" id="KW-1185">Reference proteome</keyword>
<comment type="caution">
    <text evidence="7">The sequence shown here is derived from an EMBL/GenBank/DDBJ whole genome shotgun (WGS) entry which is preliminary data.</text>
</comment>
<dbReference type="SUPFAM" id="SSF51569">
    <property type="entry name" value="Aldolase"/>
    <property type="match status" value="1"/>
</dbReference>
<comment type="subcellular location">
    <subcellularLocation>
        <location evidence="6">Cytoplasm</location>
    </subcellularLocation>
</comment>
<evidence type="ECO:0000256" key="6">
    <source>
        <dbReference type="HAMAP-Rule" id="MF_00114"/>
    </source>
</evidence>
<dbReference type="SMART" id="SM01133">
    <property type="entry name" value="DeoC"/>
    <property type="match status" value="1"/>
</dbReference>
<dbReference type="EMBL" id="BAABYW010000001">
    <property type="protein sequence ID" value="GAA6407141.1"/>
    <property type="molecule type" value="Genomic_DNA"/>
</dbReference>
<proteinExistence type="inferred from homology"/>
<dbReference type="Pfam" id="PF01791">
    <property type="entry name" value="DeoC"/>
    <property type="match status" value="1"/>
</dbReference>
<evidence type="ECO:0000256" key="1">
    <source>
        <dbReference type="ARBA" id="ARBA00010936"/>
    </source>
</evidence>
<dbReference type="PANTHER" id="PTHR10889:SF1">
    <property type="entry name" value="DEOXYRIBOSE-PHOSPHATE ALDOLASE"/>
    <property type="match status" value="1"/>
</dbReference>
<organism evidence="7 8">
    <name type="scientific">Blautia hominis</name>
    <dbReference type="NCBI Taxonomy" id="2025493"/>
    <lineage>
        <taxon>Bacteria</taxon>
        <taxon>Bacillati</taxon>
        <taxon>Bacillota</taxon>
        <taxon>Clostridia</taxon>
        <taxon>Lachnospirales</taxon>
        <taxon>Lachnospiraceae</taxon>
        <taxon>Blautia</taxon>
    </lineage>
</organism>